<dbReference type="Gene3D" id="3.40.50.2000">
    <property type="entry name" value="Glycogen Phosphorylase B"/>
    <property type="match status" value="2"/>
</dbReference>
<feature type="domain" description="Glycosyl transferase family 1" evidence="1">
    <location>
        <begin position="194"/>
        <end position="330"/>
    </location>
</feature>
<evidence type="ECO:0008006" key="5">
    <source>
        <dbReference type="Google" id="ProtNLM"/>
    </source>
</evidence>
<dbReference type="Proteomes" id="UP000239772">
    <property type="component" value="Unassembled WGS sequence"/>
</dbReference>
<dbReference type="CDD" id="cd03801">
    <property type="entry name" value="GT4_PimA-like"/>
    <property type="match status" value="1"/>
</dbReference>
<gene>
    <name evidence="3" type="ORF">SLNSH_14860</name>
</gene>
<dbReference type="SUPFAM" id="SSF53756">
    <property type="entry name" value="UDP-Glycosyltransferase/glycogen phosphorylase"/>
    <property type="match status" value="1"/>
</dbReference>
<dbReference type="Pfam" id="PF13439">
    <property type="entry name" value="Glyco_transf_4"/>
    <property type="match status" value="1"/>
</dbReference>
<evidence type="ECO:0000259" key="2">
    <source>
        <dbReference type="Pfam" id="PF13439"/>
    </source>
</evidence>
<dbReference type="RefSeq" id="WP_106337794.1">
    <property type="nucleotide sequence ID" value="NZ_PVZS01000015.1"/>
</dbReference>
<proteinExistence type="predicted"/>
<reference evidence="4" key="1">
    <citation type="submission" date="2018-03" db="EMBL/GenBank/DDBJ databases">
        <authorList>
            <person name="Sun L."/>
            <person name="Liu H."/>
            <person name="Chen W."/>
            <person name="Huang K."/>
            <person name="Liu W."/>
            <person name="Gao X."/>
        </authorList>
    </citation>
    <scope>NUCLEOTIDE SEQUENCE [LARGE SCALE GENOMIC DNA]</scope>
    <source>
        <strain evidence="4">SH9</strain>
    </source>
</reference>
<dbReference type="EMBL" id="PVZS01000015">
    <property type="protein sequence ID" value="PSC04268.1"/>
    <property type="molecule type" value="Genomic_DNA"/>
</dbReference>
<dbReference type="Pfam" id="PF00534">
    <property type="entry name" value="Glycos_transf_1"/>
    <property type="match status" value="1"/>
</dbReference>
<dbReference type="PANTHER" id="PTHR45947:SF3">
    <property type="entry name" value="SULFOQUINOVOSYL TRANSFERASE SQD2"/>
    <property type="match status" value="1"/>
</dbReference>
<protein>
    <recommendedName>
        <fullName evidence="5">Glycosyl transferase</fullName>
    </recommendedName>
</protein>
<feature type="domain" description="Glycosyltransferase subfamily 4-like N-terminal" evidence="2">
    <location>
        <begin position="16"/>
        <end position="177"/>
    </location>
</feature>
<evidence type="ECO:0000259" key="1">
    <source>
        <dbReference type="Pfam" id="PF00534"/>
    </source>
</evidence>
<organism evidence="3 4">
    <name type="scientific">Alsobacter soli</name>
    <dbReference type="NCBI Taxonomy" id="2109933"/>
    <lineage>
        <taxon>Bacteria</taxon>
        <taxon>Pseudomonadati</taxon>
        <taxon>Pseudomonadota</taxon>
        <taxon>Alphaproteobacteria</taxon>
        <taxon>Hyphomicrobiales</taxon>
        <taxon>Alsobacteraceae</taxon>
        <taxon>Alsobacter</taxon>
    </lineage>
</organism>
<name>A0A2T1HRI1_9HYPH</name>
<dbReference type="OrthoDB" id="9790710at2"/>
<comment type="caution">
    <text evidence="3">The sequence shown here is derived from an EMBL/GenBank/DDBJ whole genome shotgun (WGS) entry which is preliminary data.</text>
</comment>
<evidence type="ECO:0000313" key="4">
    <source>
        <dbReference type="Proteomes" id="UP000239772"/>
    </source>
</evidence>
<dbReference type="InterPro" id="IPR001296">
    <property type="entry name" value="Glyco_trans_1"/>
</dbReference>
<sequence>MRIGVLGLRGLPGVSGGIETHCEHLIGHLARQRAGDEITVFGRRRYLAAEPGAHHGARVVPLWHAKSAKLETLSSSLAALIHARFALQADVVHIHGICSALLSPLARLLGMRVVVTHHGCDYKRQKWNRLERSLLQAGEWCGATWADRIITVSPTIARDLSERYPHAQVRAIPNGADHLAAIRVEPGLADAVIRKHGLEDGPFAISVGRLDPDKGFDDLIAAHAESGWTGKLVIVGDDPRQSPYACGLLAKASPRLVFTGFLPATDIAALLSRASLFVMPSHQEGFPIAALEAAMAGTPLLLSDLPATRDLGLPERHYFPVGDIQALARKLGQPHRSFALADRTGLEKYNWAAVAAATSAVYDEVIAKTRRPARLHGWPAPGHRAHVKTGRG</sequence>
<keyword evidence="4" id="KW-1185">Reference proteome</keyword>
<dbReference type="PANTHER" id="PTHR45947">
    <property type="entry name" value="SULFOQUINOVOSYL TRANSFERASE SQD2"/>
    <property type="match status" value="1"/>
</dbReference>
<dbReference type="GO" id="GO:0016758">
    <property type="term" value="F:hexosyltransferase activity"/>
    <property type="evidence" value="ECO:0007669"/>
    <property type="project" value="TreeGrafter"/>
</dbReference>
<evidence type="ECO:0000313" key="3">
    <source>
        <dbReference type="EMBL" id="PSC04268.1"/>
    </source>
</evidence>
<dbReference type="InterPro" id="IPR050194">
    <property type="entry name" value="Glycosyltransferase_grp1"/>
</dbReference>
<dbReference type="InterPro" id="IPR028098">
    <property type="entry name" value="Glyco_trans_4-like_N"/>
</dbReference>
<dbReference type="AlphaFoldDB" id="A0A2T1HRI1"/>
<accession>A0A2T1HRI1</accession>